<sequence>MRAYTPPSKRRMKQLVFRLCARNAASAPSMSMAAACLSSGGKEWWHDSQERPDMLMAIDDIRAATRGEAHGPHGRITDPTTLAVVAERCVREGMTDRAVWVTLAWRAQQLITKTFEPHLRT</sequence>
<dbReference type="PhylomeDB" id="A0A0G4G129"/>
<organism evidence="1 2">
    <name type="scientific">Vitrella brassicaformis (strain CCMP3155)</name>
    <dbReference type="NCBI Taxonomy" id="1169540"/>
    <lineage>
        <taxon>Eukaryota</taxon>
        <taxon>Sar</taxon>
        <taxon>Alveolata</taxon>
        <taxon>Colpodellida</taxon>
        <taxon>Vitrellaceae</taxon>
        <taxon>Vitrella</taxon>
    </lineage>
</organism>
<evidence type="ECO:0000313" key="2">
    <source>
        <dbReference type="Proteomes" id="UP000041254"/>
    </source>
</evidence>
<gene>
    <name evidence="1" type="ORF">Vbra_16664</name>
</gene>
<proteinExistence type="predicted"/>
<dbReference type="VEuPathDB" id="CryptoDB:Vbra_16664"/>
<dbReference type="Proteomes" id="UP000041254">
    <property type="component" value="Unassembled WGS sequence"/>
</dbReference>
<dbReference type="EMBL" id="CDMY01000542">
    <property type="protein sequence ID" value="CEM21691.1"/>
    <property type="molecule type" value="Genomic_DNA"/>
</dbReference>
<dbReference type="AlphaFoldDB" id="A0A0G4G129"/>
<accession>A0A0G4G129</accession>
<reference evidence="1 2" key="1">
    <citation type="submission" date="2014-11" db="EMBL/GenBank/DDBJ databases">
        <authorList>
            <person name="Zhu J."/>
            <person name="Qi W."/>
            <person name="Song R."/>
        </authorList>
    </citation>
    <scope>NUCLEOTIDE SEQUENCE [LARGE SCALE GENOMIC DNA]</scope>
</reference>
<protein>
    <submittedName>
        <fullName evidence="1">Uncharacterized protein</fullName>
    </submittedName>
</protein>
<evidence type="ECO:0000313" key="1">
    <source>
        <dbReference type="EMBL" id="CEM21691.1"/>
    </source>
</evidence>
<name>A0A0G4G129_VITBC</name>
<keyword evidence="2" id="KW-1185">Reference proteome</keyword>
<dbReference type="InParanoid" id="A0A0G4G129"/>